<dbReference type="Proteomes" id="UP000799424">
    <property type="component" value="Unassembled WGS sequence"/>
</dbReference>
<dbReference type="OrthoDB" id="10585008at2759"/>
<keyword evidence="1" id="KW-0175">Coiled coil</keyword>
<proteinExistence type="predicted"/>
<keyword evidence="3" id="KW-1185">Reference proteome</keyword>
<evidence type="ECO:0000313" key="2">
    <source>
        <dbReference type="EMBL" id="KAF2825071.1"/>
    </source>
</evidence>
<sequence>MKLFSAPAAERREQKYSECISRFPLSPSRKDVVDARQDVLSLINRRSEISHWIKANLTKARGAQLDDDKHTPSRQNLALSRAYDDLDLELSHAIEVYAAYRCHDFSSSIAHGLPFEMRMTVFDFLTFEPDVVACGFSARLQQDPRIGGTNVSSFGGYTISAIFRSRHYFKLSFVAPIQAEIVQSYWRVNHFQVDCRKLKSWIEPVIHDHNAQLKMVPTDHIRRMIVGVRADAVNQHSTSGLRGATTTDGPRPLNAACRTLEALLTVKHPRAFELELALSANNLEQIERDLDALRNIRQRLIASGMKVRVTSMSCRGLRSRFPLCLDPFFEQPSDWNVIVAHHRRA</sequence>
<evidence type="ECO:0000313" key="3">
    <source>
        <dbReference type="Proteomes" id="UP000799424"/>
    </source>
</evidence>
<dbReference type="AlphaFoldDB" id="A0A6A6ZVI5"/>
<organism evidence="2 3">
    <name type="scientific">Ophiobolus disseminans</name>
    <dbReference type="NCBI Taxonomy" id="1469910"/>
    <lineage>
        <taxon>Eukaryota</taxon>
        <taxon>Fungi</taxon>
        <taxon>Dikarya</taxon>
        <taxon>Ascomycota</taxon>
        <taxon>Pezizomycotina</taxon>
        <taxon>Dothideomycetes</taxon>
        <taxon>Pleosporomycetidae</taxon>
        <taxon>Pleosporales</taxon>
        <taxon>Pleosporineae</taxon>
        <taxon>Phaeosphaeriaceae</taxon>
        <taxon>Ophiobolus</taxon>
    </lineage>
</organism>
<feature type="coiled-coil region" evidence="1">
    <location>
        <begin position="276"/>
        <end position="303"/>
    </location>
</feature>
<evidence type="ECO:0000256" key="1">
    <source>
        <dbReference type="SAM" id="Coils"/>
    </source>
</evidence>
<name>A0A6A6ZVI5_9PLEO</name>
<accession>A0A6A6ZVI5</accession>
<dbReference type="EMBL" id="MU006228">
    <property type="protein sequence ID" value="KAF2825071.1"/>
    <property type="molecule type" value="Genomic_DNA"/>
</dbReference>
<gene>
    <name evidence="2" type="ORF">CC86DRAFT_370874</name>
</gene>
<protein>
    <submittedName>
        <fullName evidence="2">Uncharacterized protein</fullName>
    </submittedName>
</protein>
<reference evidence="2" key="1">
    <citation type="journal article" date="2020" name="Stud. Mycol.">
        <title>101 Dothideomycetes genomes: a test case for predicting lifestyles and emergence of pathogens.</title>
        <authorList>
            <person name="Haridas S."/>
            <person name="Albert R."/>
            <person name="Binder M."/>
            <person name="Bloem J."/>
            <person name="Labutti K."/>
            <person name="Salamov A."/>
            <person name="Andreopoulos B."/>
            <person name="Baker S."/>
            <person name="Barry K."/>
            <person name="Bills G."/>
            <person name="Bluhm B."/>
            <person name="Cannon C."/>
            <person name="Castanera R."/>
            <person name="Culley D."/>
            <person name="Daum C."/>
            <person name="Ezra D."/>
            <person name="Gonzalez J."/>
            <person name="Henrissat B."/>
            <person name="Kuo A."/>
            <person name="Liang C."/>
            <person name="Lipzen A."/>
            <person name="Lutzoni F."/>
            <person name="Magnuson J."/>
            <person name="Mondo S."/>
            <person name="Nolan M."/>
            <person name="Ohm R."/>
            <person name="Pangilinan J."/>
            <person name="Park H.-J."/>
            <person name="Ramirez L."/>
            <person name="Alfaro M."/>
            <person name="Sun H."/>
            <person name="Tritt A."/>
            <person name="Yoshinaga Y."/>
            <person name="Zwiers L.-H."/>
            <person name="Turgeon B."/>
            <person name="Goodwin S."/>
            <person name="Spatafora J."/>
            <person name="Crous P."/>
            <person name="Grigoriev I."/>
        </authorList>
    </citation>
    <scope>NUCLEOTIDE SEQUENCE</scope>
    <source>
        <strain evidence="2">CBS 113818</strain>
    </source>
</reference>